<dbReference type="InterPro" id="IPR059113">
    <property type="entry name" value="Znf_ribbon"/>
</dbReference>
<evidence type="ECO:0000313" key="6">
    <source>
        <dbReference type="Proteomes" id="UP000290602"/>
    </source>
</evidence>
<dbReference type="Pfam" id="PF13248">
    <property type="entry name" value="Zn_ribbon_3"/>
    <property type="match status" value="1"/>
</dbReference>
<dbReference type="PANTHER" id="PTHR40038">
    <property type="entry name" value="MEMBRANE-ASSOCIATED PROTEIN TCAA"/>
    <property type="match status" value="1"/>
</dbReference>
<evidence type="ECO:0000256" key="1">
    <source>
        <dbReference type="SAM" id="MobiDB-lite"/>
    </source>
</evidence>
<dbReference type="AlphaFoldDB" id="A0A4Q0VF47"/>
<dbReference type="EMBL" id="QXIL01000039">
    <property type="protein sequence ID" value="RXI75995.1"/>
    <property type="molecule type" value="Genomic_DNA"/>
</dbReference>
<feature type="transmembrane region" description="Helical" evidence="2">
    <location>
        <begin position="55"/>
        <end position="76"/>
    </location>
</feature>
<evidence type="ECO:0000259" key="3">
    <source>
        <dbReference type="Pfam" id="PF13248"/>
    </source>
</evidence>
<evidence type="ECO:0000313" key="5">
    <source>
        <dbReference type="EMBL" id="RXI75995.1"/>
    </source>
</evidence>
<dbReference type="InterPro" id="IPR054529">
    <property type="entry name" value="TcaA_2nd"/>
</dbReference>
<sequence length="355" mass="38918">MKTCPNCHHPVAPGNRFCENCGYDLSQATDLTTNSSRSRQPSGSSKAHHSRKATWILSGVFVVVLAIVIFMGVGFYHRQAGKSSQIDALAQTIVKGQNADLAKSLVSSDPSLKITSQSVQPFLDYTKQHPHYIATMKQDLKQSGKTRDGAFEVVTSGHTLGILPVYKIQVTPMYPKVHTNEANATIMANKTALITAKSAHYSHTVGPLFPGQYTFKLTGATQSTKKTVTLIKDPKAEVTLNVKSKAAKATTNASDYGDDADITDDTSGDDNDTDDYDDLSSQLQTGVDTLSDEFDFDSDDYTYKVSEPHPDVYEIKTYDDGDHDSTFRYDAVHDIGAIYDSSKGKFVSEDDYYDD</sequence>
<dbReference type="RefSeq" id="WP_129033375.1">
    <property type="nucleotide sequence ID" value="NZ_QXIL01000039.1"/>
</dbReference>
<feature type="compositionally biased region" description="Acidic residues" evidence="1">
    <location>
        <begin position="256"/>
        <end position="278"/>
    </location>
</feature>
<dbReference type="OrthoDB" id="2327418at2"/>
<keyword evidence="2" id="KW-0812">Transmembrane</keyword>
<dbReference type="Pfam" id="PF22813">
    <property type="entry name" value="TcaA_2nd"/>
    <property type="match status" value="1"/>
</dbReference>
<evidence type="ECO:0000256" key="2">
    <source>
        <dbReference type="SAM" id="Phobius"/>
    </source>
</evidence>
<organism evidence="5 6">
    <name type="scientific">Levilactobacillus suantsaii</name>
    <dbReference type="NCBI Taxonomy" id="2292255"/>
    <lineage>
        <taxon>Bacteria</taxon>
        <taxon>Bacillati</taxon>
        <taxon>Bacillota</taxon>
        <taxon>Bacilli</taxon>
        <taxon>Lactobacillales</taxon>
        <taxon>Lactobacillaceae</taxon>
        <taxon>Levilactobacillus</taxon>
    </lineage>
</organism>
<accession>A0A4Q0VF47</accession>
<dbReference type="Proteomes" id="UP000290602">
    <property type="component" value="Unassembled WGS sequence"/>
</dbReference>
<dbReference type="PANTHER" id="PTHR40038:SF1">
    <property type="entry name" value="MEMBRANE-ASSOCIATED PROTEIN TCAA"/>
    <property type="match status" value="1"/>
</dbReference>
<proteinExistence type="predicted"/>
<reference evidence="5 6" key="1">
    <citation type="submission" date="2018-08" db="EMBL/GenBank/DDBJ databases">
        <title>Lactobacillus suantsai sp. nov., isolated from traditional fermented suan-tsai in Taiwan.</title>
        <authorList>
            <person name="Huang C.-H."/>
        </authorList>
    </citation>
    <scope>NUCLEOTIDE SEQUENCE [LARGE SCALE GENOMIC DNA]</scope>
    <source>
        <strain evidence="5 6">BCRC 12945</strain>
    </source>
</reference>
<name>A0A4Q0VF47_9LACO</name>
<keyword evidence="2" id="KW-1133">Transmembrane helix</keyword>
<keyword evidence="6" id="KW-1185">Reference proteome</keyword>
<gene>
    <name evidence="5" type="ORF">DXH47_11170</name>
</gene>
<comment type="caution">
    <text evidence="5">The sequence shown here is derived from an EMBL/GenBank/DDBJ whole genome shotgun (WGS) entry which is preliminary data.</text>
</comment>
<protein>
    <submittedName>
        <fullName evidence="5">Zinc-ribbon domain-containing protein</fullName>
    </submittedName>
</protein>
<feature type="domain" description="Putative zinc-ribbon" evidence="3">
    <location>
        <begin position="1"/>
        <end position="25"/>
    </location>
</feature>
<evidence type="ECO:0000259" key="4">
    <source>
        <dbReference type="Pfam" id="PF22813"/>
    </source>
</evidence>
<keyword evidence="2" id="KW-0472">Membrane</keyword>
<feature type="domain" description="TcaA second" evidence="4">
    <location>
        <begin position="84"/>
        <end position="148"/>
    </location>
</feature>
<feature type="region of interest" description="Disordered" evidence="1">
    <location>
        <begin position="252"/>
        <end position="280"/>
    </location>
</feature>